<protein>
    <submittedName>
        <fullName evidence="2">Uncharacterized protein</fullName>
    </submittedName>
</protein>
<accession>A0A8X6VWR3</accession>
<keyword evidence="3" id="KW-1185">Reference proteome</keyword>
<dbReference type="AlphaFoldDB" id="A0A8X6VWR3"/>
<evidence type="ECO:0000313" key="2">
    <source>
        <dbReference type="EMBL" id="GFY23893.1"/>
    </source>
</evidence>
<sequence length="77" mass="9064">MKRQPEVPNSYDFRKRSLRLLKRYRTMMLISPLKAVPSLPPTAADPKAGVRRRHMTEALEEKNKNPDREEATRYDIP</sequence>
<dbReference type="Proteomes" id="UP000887159">
    <property type="component" value="Unassembled WGS sequence"/>
</dbReference>
<organism evidence="2 3">
    <name type="scientific">Trichonephila clavipes</name>
    <name type="common">Golden silk orbweaver</name>
    <name type="synonym">Nephila clavipes</name>
    <dbReference type="NCBI Taxonomy" id="2585209"/>
    <lineage>
        <taxon>Eukaryota</taxon>
        <taxon>Metazoa</taxon>
        <taxon>Ecdysozoa</taxon>
        <taxon>Arthropoda</taxon>
        <taxon>Chelicerata</taxon>
        <taxon>Arachnida</taxon>
        <taxon>Araneae</taxon>
        <taxon>Araneomorphae</taxon>
        <taxon>Entelegynae</taxon>
        <taxon>Araneoidea</taxon>
        <taxon>Nephilidae</taxon>
        <taxon>Trichonephila</taxon>
    </lineage>
</organism>
<comment type="caution">
    <text evidence="2">The sequence shown here is derived from an EMBL/GenBank/DDBJ whole genome shotgun (WGS) entry which is preliminary data.</text>
</comment>
<dbReference type="EMBL" id="BMAU01021367">
    <property type="protein sequence ID" value="GFY23893.1"/>
    <property type="molecule type" value="Genomic_DNA"/>
</dbReference>
<feature type="compositionally biased region" description="Basic and acidic residues" evidence="1">
    <location>
        <begin position="55"/>
        <end position="77"/>
    </location>
</feature>
<evidence type="ECO:0000313" key="3">
    <source>
        <dbReference type="Proteomes" id="UP000887159"/>
    </source>
</evidence>
<feature type="region of interest" description="Disordered" evidence="1">
    <location>
        <begin position="38"/>
        <end position="77"/>
    </location>
</feature>
<gene>
    <name evidence="2" type="ORF">TNCV_3536871</name>
</gene>
<proteinExistence type="predicted"/>
<reference evidence="2" key="1">
    <citation type="submission" date="2020-08" db="EMBL/GenBank/DDBJ databases">
        <title>Multicomponent nature underlies the extraordinary mechanical properties of spider dragline silk.</title>
        <authorList>
            <person name="Kono N."/>
            <person name="Nakamura H."/>
            <person name="Mori M."/>
            <person name="Yoshida Y."/>
            <person name="Ohtoshi R."/>
            <person name="Malay A.D."/>
            <person name="Moran D.A.P."/>
            <person name="Tomita M."/>
            <person name="Numata K."/>
            <person name="Arakawa K."/>
        </authorList>
    </citation>
    <scope>NUCLEOTIDE SEQUENCE</scope>
</reference>
<name>A0A8X6VWR3_TRICX</name>
<evidence type="ECO:0000256" key="1">
    <source>
        <dbReference type="SAM" id="MobiDB-lite"/>
    </source>
</evidence>